<evidence type="ECO:0000256" key="2">
    <source>
        <dbReference type="ARBA" id="ARBA00023125"/>
    </source>
</evidence>
<dbReference type="PANTHER" id="PTHR30055">
    <property type="entry name" value="HTH-TYPE TRANSCRIPTIONAL REGULATOR RUTR"/>
    <property type="match status" value="1"/>
</dbReference>
<evidence type="ECO:0000256" key="3">
    <source>
        <dbReference type="ARBA" id="ARBA00023163"/>
    </source>
</evidence>
<evidence type="ECO:0000313" key="6">
    <source>
        <dbReference type="EMBL" id="MFC5816378.1"/>
    </source>
</evidence>
<sequence>MTGLRERKKQRTRRALVTAALRSFQEKGFEETTIAEIAAGAEVSARTFFSYFASKEDVIFYDGPERMRYVLGLVAGRRPGEPVAELLVRVIRASLEWAVDPGNFDLAEAAARMELMLTVPSLQARALHVLFEQQLQLAEAVERAYEGELGALEAAAMVGSLVGAVKLTAVMSLTRGDSQEQVWEAITAAAEISMRGLSNV</sequence>
<dbReference type="InterPro" id="IPR023772">
    <property type="entry name" value="DNA-bd_HTH_TetR-type_CS"/>
</dbReference>
<protein>
    <submittedName>
        <fullName evidence="6">TetR/AcrR family transcriptional regulator</fullName>
    </submittedName>
</protein>
<evidence type="ECO:0000256" key="1">
    <source>
        <dbReference type="ARBA" id="ARBA00023015"/>
    </source>
</evidence>
<organism evidence="6 7">
    <name type="scientific">Nonomuraea harbinensis</name>
    <dbReference type="NCBI Taxonomy" id="1286938"/>
    <lineage>
        <taxon>Bacteria</taxon>
        <taxon>Bacillati</taxon>
        <taxon>Actinomycetota</taxon>
        <taxon>Actinomycetes</taxon>
        <taxon>Streptosporangiales</taxon>
        <taxon>Streptosporangiaceae</taxon>
        <taxon>Nonomuraea</taxon>
    </lineage>
</organism>
<gene>
    <name evidence="6" type="ORF">ACFPUY_14880</name>
</gene>
<reference evidence="7" key="1">
    <citation type="journal article" date="2019" name="Int. J. Syst. Evol. Microbiol.">
        <title>The Global Catalogue of Microorganisms (GCM) 10K type strain sequencing project: providing services to taxonomists for standard genome sequencing and annotation.</title>
        <authorList>
            <consortium name="The Broad Institute Genomics Platform"/>
            <consortium name="The Broad Institute Genome Sequencing Center for Infectious Disease"/>
            <person name="Wu L."/>
            <person name="Ma J."/>
        </authorList>
    </citation>
    <scope>NUCLEOTIDE SEQUENCE [LARGE SCALE GENOMIC DNA]</scope>
    <source>
        <strain evidence="7">CGMCC 4.7106</strain>
    </source>
</reference>
<name>A0ABW1BUX8_9ACTN</name>
<keyword evidence="2 4" id="KW-0238">DNA-binding</keyword>
<comment type="caution">
    <text evidence="6">The sequence shown here is derived from an EMBL/GenBank/DDBJ whole genome shotgun (WGS) entry which is preliminary data.</text>
</comment>
<feature type="DNA-binding region" description="H-T-H motif" evidence="4">
    <location>
        <begin position="33"/>
        <end position="52"/>
    </location>
</feature>
<dbReference type="InterPro" id="IPR050109">
    <property type="entry name" value="HTH-type_TetR-like_transc_reg"/>
</dbReference>
<evidence type="ECO:0000256" key="4">
    <source>
        <dbReference type="PROSITE-ProRule" id="PRU00335"/>
    </source>
</evidence>
<dbReference type="PANTHER" id="PTHR30055:SF238">
    <property type="entry name" value="MYCOFACTOCIN BIOSYNTHESIS TRANSCRIPTIONAL REGULATOR MFTR-RELATED"/>
    <property type="match status" value="1"/>
</dbReference>
<dbReference type="RefSeq" id="WP_219543377.1">
    <property type="nucleotide sequence ID" value="NZ_JAHKRN010000003.1"/>
</dbReference>
<evidence type="ECO:0000313" key="7">
    <source>
        <dbReference type="Proteomes" id="UP001596096"/>
    </source>
</evidence>
<dbReference type="EMBL" id="JBHSNW010000006">
    <property type="protein sequence ID" value="MFC5816378.1"/>
    <property type="molecule type" value="Genomic_DNA"/>
</dbReference>
<dbReference type="PROSITE" id="PS01081">
    <property type="entry name" value="HTH_TETR_1"/>
    <property type="match status" value="1"/>
</dbReference>
<dbReference type="InterPro" id="IPR001647">
    <property type="entry name" value="HTH_TetR"/>
</dbReference>
<keyword evidence="3" id="KW-0804">Transcription</keyword>
<dbReference type="Pfam" id="PF00440">
    <property type="entry name" value="TetR_N"/>
    <property type="match status" value="1"/>
</dbReference>
<evidence type="ECO:0000259" key="5">
    <source>
        <dbReference type="PROSITE" id="PS50977"/>
    </source>
</evidence>
<keyword evidence="1" id="KW-0805">Transcription regulation</keyword>
<feature type="domain" description="HTH tetR-type" evidence="5">
    <location>
        <begin position="10"/>
        <end position="70"/>
    </location>
</feature>
<dbReference type="Proteomes" id="UP001596096">
    <property type="component" value="Unassembled WGS sequence"/>
</dbReference>
<keyword evidence="7" id="KW-1185">Reference proteome</keyword>
<proteinExistence type="predicted"/>
<dbReference type="PROSITE" id="PS50977">
    <property type="entry name" value="HTH_TETR_2"/>
    <property type="match status" value="1"/>
</dbReference>
<accession>A0ABW1BUX8</accession>